<keyword evidence="1" id="KW-0472">Membrane</keyword>
<dbReference type="Pfam" id="PF07963">
    <property type="entry name" value="N_methyl"/>
    <property type="match status" value="1"/>
</dbReference>
<reference evidence="2 3" key="1">
    <citation type="journal article" date="2003" name="J. Bacteriol.">
        <title>Complete genome sequence of the ammonia-oxidizing bacterium and obligate chemolithoautotroph Nitrosomonas europaea.</title>
        <authorList>
            <person name="Chain P."/>
            <person name="Lamerdin J."/>
            <person name="Larimer F."/>
            <person name="Regala W."/>
            <person name="Land M."/>
            <person name="Hauser L."/>
            <person name="Hooper A."/>
            <person name="Klotz M."/>
            <person name="Norton J."/>
            <person name="Sayavedra-Soto L."/>
            <person name="Arciero D."/>
            <person name="Hommes N."/>
            <person name="Whittaker M."/>
            <person name="Arp D."/>
        </authorList>
    </citation>
    <scope>NUCLEOTIDE SEQUENCE [LARGE SCALE GENOMIC DNA]</scope>
    <source>
        <strain evidence="3">ATCC 19718 / CIP 103999 / KCTC 2705 / NBRC 14298</strain>
    </source>
</reference>
<dbReference type="GO" id="GO:0043683">
    <property type="term" value="P:type IV pilus assembly"/>
    <property type="evidence" value="ECO:0007669"/>
    <property type="project" value="InterPro"/>
</dbReference>
<evidence type="ECO:0000313" key="2">
    <source>
        <dbReference type="EMBL" id="CAD85657.1"/>
    </source>
</evidence>
<proteinExistence type="predicted"/>
<dbReference type="InterPro" id="IPR012902">
    <property type="entry name" value="N_methyl_site"/>
</dbReference>
<dbReference type="KEGG" id="neu:NE1746"/>
<dbReference type="Proteomes" id="UP000001416">
    <property type="component" value="Chromosome"/>
</dbReference>
<dbReference type="SUPFAM" id="SSF54523">
    <property type="entry name" value="Pili subunits"/>
    <property type="match status" value="1"/>
</dbReference>
<dbReference type="PANTHER" id="PTHR30093:SF47">
    <property type="entry name" value="TYPE IV PILUS NON-CORE MINOR PILIN PILE"/>
    <property type="match status" value="1"/>
</dbReference>
<dbReference type="Pfam" id="PF16732">
    <property type="entry name" value="ComP_DUS"/>
    <property type="match status" value="1"/>
</dbReference>
<keyword evidence="1" id="KW-1133">Transmembrane helix</keyword>
<dbReference type="Gene3D" id="3.30.700.10">
    <property type="entry name" value="Glycoprotein, Type 4 Pilin"/>
    <property type="match status" value="1"/>
</dbReference>
<dbReference type="PhylomeDB" id="Q82TX3"/>
<organism evidence="2 3">
    <name type="scientific">Nitrosomonas europaea (strain ATCC 19718 / CIP 103999 / KCTC 2705 / NBRC 14298)</name>
    <dbReference type="NCBI Taxonomy" id="228410"/>
    <lineage>
        <taxon>Bacteria</taxon>
        <taxon>Pseudomonadati</taxon>
        <taxon>Pseudomonadota</taxon>
        <taxon>Betaproteobacteria</taxon>
        <taxon>Nitrosomonadales</taxon>
        <taxon>Nitrosomonadaceae</taxon>
        <taxon>Nitrosomonas</taxon>
    </lineage>
</organism>
<dbReference type="PROSITE" id="PS00409">
    <property type="entry name" value="PROKAR_NTER_METHYL"/>
    <property type="match status" value="1"/>
</dbReference>
<evidence type="ECO:0000256" key="1">
    <source>
        <dbReference type="SAM" id="Phobius"/>
    </source>
</evidence>
<sequence>MSRTRTYTGNSGFTLIEVMVVVAIVGILAAIAYPSYQEHVRRANRAEARGILLEMAQLLERNYTEANNYENFVLPVSQSPRTGTARYTVQFSADTLTRNTYTLEAVPEGSMAGDACGTLTLTQTGVRGSDGVVAECWQR</sequence>
<dbReference type="RefSeq" id="WP_011112298.1">
    <property type="nucleotide sequence ID" value="NC_004757.1"/>
</dbReference>
<dbReference type="HOGENOM" id="CLU_091705_6_1_4"/>
<dbReference type="OrthoDB" id="8592370at2"/>
<dbReference type="STRING" id="228410.NE1746"/>
<dbReference type="PANTHER" id="PTHR30093">
    <property type="entry name" value="GENERAL SECRETION PATHWAY PROTEIN G"/>
    <property type="match status" value="1"/>
</dbReference>
<evidence type="ECO:0000313" key="3">
    <source>
        <dbReference type="Proteomes" id="UP000001416"/>
    </source>
</evidence>
<protein>
    <submittedName>
        <fullName evidence="2">Fimbrial protein pilin</fullName>
    </submittedName>
</protein>
<keyword evidence="1" id="KW-0812">Transmembrane</keyword>
<keyword evidence="3" id="KW-1185">Reference proteome</keyword>
<dbReference type="GeneID" id="87105861"/>
<dbReference type="InterPro" id="IPR031982">
    <property type="entry name" value="PilE-like"/>
</dbReference>
<dbReference type="AlphaFoldDB" id="Q82TX3"/>
<dbReference type="NCBIfam" id="TIGR02532">
    <property type="entry name" value="IV_pilin_GFxxxE"/>
    <property type="match status" value="1"/>
</dbReference>
<feature type="transmembrane region" description="Helical" evidence="1">
    <location>
        <begin position="12"/>
        <end position="33"/>
    </location>
</feature>
<dbReference type="EMBL" id="AL954747">
    <property type="protein sequence ID" value="CAD85657.1"/>
    <property type="molecule type" value="Genomic_DNA"/>
</dbReference>
<accession>Q82TX3</accession>
<name>Q82TX3_NITEU</name>
<dbReference type="eggNOG" id="COG4968">
    <property type="taxonomic scope" value="Bacteria"/>
</dbReference>
<dbReference type="InterPro" id="IPR045584">
    <property type="entry name" value="Pilin-like"/>
</dbReference>
<gene>
    <name evidence="2" type="ordered locus">NE1746</name>
</gene>